<evidence type="ECO:0000259" key="7">
    <source>
        <dbReference type="Pfam" id="PF00082"/>
    </source>
</evidence>
<dbReference type="PANTHER" id="PTHR43806:SF11">
    <property type="entry name" value="CEREVISIN-RELATED"/>
    <property type="match status" value="1"/>
</dbReference>
<evidence type="ECO:0000313" key="8">
    <source>
        <dbReference type="EMBL" id="MFC4129528.1"/>
    </source>
</evidence>
<organism evidence="8 9">
    <name type="scientific">Hamadaea flava</name>
    <dbReference type="NCBI Taxonomy" id="1742688"/>
    <lineage>
        <taxon>Bacteria</taxon>
        <taxon>Bacillati</taxon>
        <taxon>Actinomycetota</taxon>
        <taxon>Actinomycetes</taxon>
        <taxon>Micromonosporales</taxon>
        <taxon>Micromonosporaceae</taxon>
        <taxon>Hamadaea</taxon>
    </lineage>
</organism>
<keyword evidence="6" id="KW-0472">Membrane</keyword>
<keyword evidence="3 5" id="KW-0378">Hydrolase</keyword>
<reference evidence="9" key="1">
    <citation type="journal article" date="2019" name="Int. J. Syst. Evol. Microbiol.">
        <title>The Global Catalogue of Microorganisms (GCM) 10K type strain sequencing project: providing services to taxonomists for standard genome sequencing and annotation.</title>
        <authorList>
            <consortium name="The Broad Institute Genomics Platform"/>
            <consortium name="The Broad Institute Genome Sequencing Center for Infectious Disease"/>
            <person name="Wu L."/>
            <person name="Ma J."/>
        </authorList>
    </citation>
    <scope>NUCLEOTIDE SEQUENCE [LARGE SCALE GENOMIC DNA]</scope>
    <source>
        <strain evidence="9">CGMCC 4.7289</strain>
    </source>
</reference>
<dbReference type="InterPro" id="IPR023827">
    <property type="entry name" value="Peptidase_S8_Asp-AS"/>
</dbReference>
<accession>A0ABV8LH27</accession>
<evidence type="ECO:0000256" key="3">
    <source>
        <dbReference type="ARBA" id="ARBA00022801"/>
    </source>
</evidence>
<dbReference type="EMBL" id="JBHSAY010000003">
    <property type="protein sequence ID" value="MFC4129528.1"/>
    <property type="molecule type" value="Genomic_DNA"/>
</dbReference>
<evidence type="ECO:0000256" key="5">
    <source>
        <dbReference type="PROSITE-ProRule" id="PRU01240"/>
    </source>
</evidence>
<dbReference type="Pfam" id="PF00082">
    <property type="entry name" value="Peptidase_S8"/>
    <property type="match status" value="1"/>
</dbReference>
<name>A0ABV8LH27_9ACTN</name>
<feature type="transmembrane region" description="Helical" evidence="6">
    <location>
        <begin position="286"/>
        <end position="309"/>
    </location>
</feature>
<dbReference type="PRINTS" id="PR00723">
    <property type="entry name" value="SUBTILISIN"/>
</dbReference>
<dbReference type="InterPro" id="IPR036852">
    <property type="entry name" value="Peptidase_S8/S53_dom_sf"/>
</dbReference>
<dbReference type="InterPro" id="IPR000209">
    <property type="entry name" value="Peptidase_S8/S53_dom"/>
</dbReference>
<proteinExistence type="inferred from homology"/>
<feature type="active site" description="Charge relay system" evidence="5">
    <location>
        <position position="7"/>
    </location>
</feature>
<evidence type="ECO:0000256" key="1">
    <source>
        <dbReference type="ARBA" id="ARBA00011073"/>
    </source>
</evidence>
<evidence type="ECO:0000256" key="4">
    <source>
        <dbReference type="ARBA" id="ARBA00022825"/>
    </source>
</evidence>
<dbReference type="PROSITE" id="PS00136">
    <property type="entry name" value="SUBTILASE_ASP"/>
    <property type="match status" value="1"/>
</dbReference>
<keyword evidence="9" id="KW-1185">Reference proteome</keyword>
<dbReference type="SUPFAM" id="SSF52743">
    <property type="entry name" value="Subtilisin-like"/>
    <property type="match status" value="1"/>
</dbReference>
<dbReference type="Proteomes" id="UP001595816">
    <property type="component" value="Unassembled WGS sequence"/>
</dbReference>
<keyword evidence="2 5" id="KW-0645">Protease</keyword>
<dbReference type="InterPro" id="IPR015500">
    <property type="entry name" value="Peptidase_S8_subtilisin-rel"/>
</dbReference>
<feature type="active site" description="Charge relay system" evidence="5">
    <location>
        <position position="45"/>
    </location>
</feature>
<keyword evidence="6" id="KW-0812">Transmembrane</keyword>
<gene>
    <name evidence="8" type="ORF">ACFOZ4_02800</name>
</gene>
<feature type="domain" description="Peptidase S8/S53" evidence="7">
    <location>
        <begin position="2"/>
        <end position="243"/>
    </location>
</feature>
<protein>
    <submittedName>
        <fullName evidence="8">S8 family serine peptidase</fullName>
    </submittedName>
</protein>
<dbReference type="RefSeq" id="WP_372503181.1">
    <property type="nucleotide sequence ID" value="NZ_JAMZDZ010000001.1"/>
</dbReference>
<comment type="caution">
    <text evidence="8">The sequence shown here is derived from an EMBL/GenBank/DDBJ whole genome shotgun (WGS) entry which is preliminary data.</text>
</comment>
<feature type="active site" description="Charge relay system" evidence="5">
    <location>
        <position position="195"/>
    </location>
</feature>
<dbReference type="InterPro" id="IPR050131">
    <property type="entry name" value="Peptidase_S8_subtilisin-like"/>
</dbReference>
<evidence type="ECO:0000313" key="9">
    <source>
        <dbReference type="Proteomes" id="UP001595816"/>
    </source>
</evidence>
<dbReference type="PANTHER" id="PTHR43806">
    <property type="entry name" value="PEPTIDASE S8"/>
    <property type="match status" value="1"/>
</dbReference>
<dbReference type="Gene3D" id="3.40.50.200">
    <property type="entry name" value="Peptidase S8/S53 domain"/>
    <property type="match status" value="1"/>
</dbReference>
<dbReference type="PROSITE" id="PS51892">
    <property type="entry name" value="SUBTILASE"/>
    <property type="match status" value="1"/>
</dbReference>
<sequence>MSVAIIDTGVDATHPAVKGRVAKGADFSAGGQSSTGNGWIDRNGHGTQMAGLVVGFGRVQGVAPAATVIPVNASVTSSALGTARLAEGIRWAVGQHVKVISISSGGDDDLRLRQAVELAIANDIVIVAAAGNAGEDAAVTYPAAYRGVISACGVDRMGAHSTISIIGPELTLCAPSNGISSAYPGGRYVVGSGTSEATALIAGAAALIRSKFPTLTATQVMERLYATAIDRGAAGKDDVYGYGVIDVVRALTADLPPSAPASSPSFLPTSSPDARVYESSQDTKPWLIVLGSILCLVLLAVGSALAVAATRSSKN</sequence>
<comment type="similarity">
    <text evidence="1 5">Belongs to the peptidase S8 family.</text>
</comment>
<keyword evidence="4 5" id="KW-0720">Serine protease</keyword>
<evidence type="ECO:0000256" key="2">
    <source>
        <dbReference type="ARBA" id="ARBA00022670"/>
    </source>
</evidence>
<keyword evidence="6" id="KW-1133">Transmembrane helix</keyword>
<evidence type="ECO:0000256" key="6">
    <source>
        <dbReference type="SAM" id="Phobius"/>
    </source>
</evidence>